<dbReference type="EMBL" id="ADVR01000120">
    <property type="protein sequence ID" value="EFO79241.1"/>
    <property type="molecule type" value="Genomic_DNA"/>
</dbReference>
<proteinExistence type="predicted"/>
<dbReference type="CDD" id="cd00158">
    <property type="entry name" value="RHOD"/>
    <property type="match status" value="1"/>
</dbReference>
<dbReference type="PROSITE" id="PS50801">
    <property type="entry name" value="STAS"/>
    <property type="match status" value="1"/>
</dbReference>
<name>E1IHW6_9CHLR</name>
<feature type="transmembrane region" description="Helical" evidence="5">
    <location>
        <begin position="106"/>
        <end position="124"/>
    </location>
</feature>
<reference evidence="8 9" key="1">
    <citation type="journal article" date="2011" name="J. Bacteriol.">
        <title>Draft genome sequence of the anoxygenic filamentous phototrophic bacterium Oscillochloris trichoides subsp. DG-6.</title>
        <authorList>
            <person name="Kuznetsov B.B."/>
            <person name="Ivanovsky R.N."/>
            <person name="Keppen O.I."/>
            <person name="Sukhacheva M.V."/>
            <person name="Bumazhkin B.K."/>
            <person name="Patutina E.O."/>
            <person name="Beletsky A.V."/>
            <person name="Mardanov A.V."/>
            <person name="Baslerov R.V."/>
            <person name="Panteleeva A.N."/>
            <person name="Kolganova T.V."/>
            <person name="Ravin N.V."/>
            <person name="Skryabin K.G."/>
        </authorList>
    </citation>
    <scope>NUCLEOTIDE SEQUENCE [LARGE SCALE GENOMIC DNA]</scope>
    <source>
        <strain evidence="8 9">DG-6</strain>
    </source>
</reference>
<evidence type="ECO:0000256" key="1">
    <source>
        <dbReference type="ARBA" id="ARBA00004141"/>
    </source>
</evidence>
<comment type="subcellular location">
    <subcellularLocation>
        <location evidence="1">Membrane</location>
        <topology evidence="1">Multi-pass membrane protein</topology>
    </subcellularLocation>
</comment>
<keyword evidence="4 5" id="KW-0472">Membrane</keyword>
<feature type="transmembrane region" description="Helical" evidence="5">
    <location>
        <begin position="334"/>
        <end position="354"/>
    </location>
</feature>
<dbReference type="InterPro" id="IPR011547">
    <property type="entry name" value="SLC26A/SulP_dom"/>
</dbReference>
<dbReference type="PROSITE" id="PS50206">
    <property type="entry name" value="RHODANESE_3"/>
    <property type="match status" value="1"/>
</dbReference>
<feature type="transmembrane region" description="Helical" evidence="5">
    <location>
        <begin position="391"/>
        <end position="422"/>
    </location>
</feature>
<dbReference type="PANTHER" id="PTHR11814">
    <property type="entry name" value="SULFATE TRANSPORTER"/>
    <property type="match status" value="1"/>
</dbReference>
<dbReference type="Gene3D" id="3.40.250.10">
    <property type="entry name" value="Rhodanese-like domain"/>
    <property type="match status" value="1"/>
</dbReference>
<feature type="transmembrane region" description="Helical" evidence="5">
    <location>
        <begin position="261"/>
        <end position="284"/>
    </location>
</feature>
<feature type="transmembrane region" description="Helical" evidence="5">
    <location>
        <begin position="185"/>
        <end position="203"/>
    </location>
</feature>
<feature type="domain" description="STAS" evidence="7">
    <location>
        <begin position="443"/>
        <end position="556"/>
    </location>
</feature>
<dbReference type="Pfam" id="PF01740">
    <property type="entry name" value="STAS"/>
    <property type="match status" value="1"/>
</dbReference>
<dbReference type="eggNOG" id="COG0659">
    <property type="taxonomic scope" value="Bacteria"/>
</dbReference>
<dbReference type="InterPro" id="IPR001902">
    <property type="entry name" value="SLC26A/SulP_fam"/>
</dbReference>
<dbReference type="InterPro" id="IPR001763">
    <property type="entry name" value="Rhodanese-like_dom"/>
</dbReference>
<keyword evidence="9" id="KW-1185">Reference proteome</keyword>
<dbReference type="GO" id="GO:0016020">
    <property type="term" value="C:membrane"/>
    <property type="evidence" value="ECO:0007669"/>
    <property type="project" value="UniProtKB-SubCell"/>
</dbReference>
<dbReference type="Pfam" id="PF00581">
    <property type="entry name" value="Rhodanese"/>
    <property type="match status" value="1"/>
</dbReference>
<keyword evidence="3 5" id="KW-1133">Transmembrane helix</keyword>
<organism evidence="8 9">
    <name type="scientific">Oscillochloris trichoides DG-6</name>
    <dbReference type="NCBI Taxonomy" id="765420"/>
    <lineage>
        <taxon>Bacteria</taxon>
        <taxon>Bacillati</taxon>
        <taxon>Chloroflexota</taxon>
        <taxon>Chloroflexia</taxon>
        <taxon>Chloroflexales</taxon>
        <taxon>Chloroflexineae</taxon>
        <taxon>Oscillochloridaceae</taxon>
        <taxon>Oscillochloris</taxon>
    </lineage>
</organism>
<feature type="transmembrane region" description="Helical" evidence="5">
    <location>
        <begin position="131"/>
        <end position="153"/>
    </location>
</feature>
<evidence type="ECO:0000256" key="2">
    <source>
        <dbReference type="ARBA" id="ARBA00022692"/>
    </source>
</evidence>
<dbReference type="OrthoDB" id="9771198at2"/>
<feature type="transmembrane region" description="Helical" evidence="5">
    <location>
        <begin position="58"/>
        <end position="75"/>
    </location>
</feature>
<feature type="transmembrane region" description="Helical" evidence="5">
    <location>
        <begin position="210"/>
        <end position="228"/>
    </location>
</feature>
<sequence>MLAYMRSTSTLFTQPLRVLRGYSISYLQADLIAGASVGVVLLPQALAFSLLAGLPPTMGLYAAVLAGIIGALWGSSSHLHTGPTNTASILTFSVLVPIAAPGSPEFIAAAGLIAVMAGVFRLIMGLARLGLLVNFVSDSVAVGFTAGAGILIMSNQIEPLLRLDLAGNGGLLATLRATVIQMRELHAPSMLLGLSTIALLVMLPKLQRKLPAVLVSVVTGGFVSWGLGLERWGVQVLGELPRSWPPLAALPLLDLHLIGQLANGALALAMIGLVEAVAIARAIASHSRQRLDSNQEFVGQGLANIAAGFFTGYPVSGSFNRSALSYQSGAKTGLANAFSGLFVLLAIFVLTPFIAHLPRAVLAGTLMVTAYSMIDRRAMLRIWRGAKGDTAIMLVTLAATLALPLQFAVLAGVLMSLGYYLLKTSMPQVLDVVPDASFQHWAHQPQRPSCPQLAVVDLLGDLYFGAANHVEESLYAILARHPHQRFLMLRMHSVQHCDISGIRALENILRVCRDRGGGLYLVRVRDPVLRVMQSTGFVKLLGEQGFLDEDEAINRIFHRVLDPAVCIYECELRVFRECQDLPKREFPGGVASLADYGPLPKVEEMSVHTLWQQLRSEAPPLVVDVREPREYRQGHIPEAQLVPLLNILRDSESLPRYRQIVLVCQSGRRSMRAAAHLHHSGYYDLTILHGGMLAWEAAALLEAVEVPE</sequence>
<comment type="caution">
    <text evidence="8">The sequence shown here is derived from an EMBL/GenBank/DDBJ whole genome shotgun (WGS) entry which is preliminary data.</text>
</comment>
<dbReference type="Proteomes" id="UP000054010">
    <property type="component" value="Unassembled WGS sequence"/>
</dbReference>
<dbReference type="InterPro" id="IPR002645">
    <property type="entry name" value="STAS_dom"/>
</dbReference>
<dbReference type="Pfam" id="PF00916">
    <property type="entry name" value="Sulfate_transp"/>
    <property type="match status" value="1"/>
</dbReference>
<gene>
    <name evidence="8" type="ORF">OSCT_2904</name>
</gene>
<dbReference type="InterPro" id="IPR036513">
    <property type="entry name" value="STAS_dom_sf"/>
</dbReference>
<evidence type="ECO:0000259" key="7">
    <source>
        <dbReference type="PROSITE" id="PS50801"/>
    </source>
</evidence>
<dbReference type="GO" id="GO:0055085">
    <property type="term" value="P:transmembrane transport"/>
    <property type="evidence" value="ECO:0007669"/>
    <property type="project" value="InterPro"/>
</dbReference>
<dbReference type="SMART" id="SM00450">
    <property type="entry name" value="RHOD"/>
    <property type="match status" value="1"/>
</dbReference>
<dbReference type="CDD" id="cd07042">
    <property type="entry name" value="STAS_SulP_like_sulfate_transporter"/>
    <property type="match status" value="1"/>
</dbReference>
<keyword evidence="2 5" id="KW-0812">Transmembrane</keyword>
<evidence type="ECO:0000256" key="3">
    <source>
        <dbReference type="ARBA" id="ARBA00022989"/>
    </source>
</evidence>
<accession>E1IHW6</accession>
<protein>
    <submittedName>
        <fullName evidence="8">Sulphate transporter</fullName>
    </submittedName>
</protein>
<dbReference type="SUPFAM" id="SSF52091">
    <property type="entry name" value="SpoIIaa-like"/>
    <property type="match status" value="1"/>
</dbReference>
<dbReference type="STRING" id="765420.OSCT_2904"/>
<feature type="transmembrane region" description="Helical" evidence="5">
    <location>
        <begin position="31"/>
        <end position="52"/>
    </location>
</feature>
<dbReference type="Gene3D" id="3.30.750.24">
    <property type="entry name" value="STAS domain"/>
    <property type="match status" value="1"/>
</dbReference>
<dbReference type="InterPro" id="IPR036873">
    <property type="entry name" value="Rhodanese-like_dom_sf"/>
</dbReference>
<evidence type="ECO:0000313" key="8">
    <source>
        <dbReference type="EMBL" id="EFO79241.1"/>
    </source>
</evidence>
<dbReference type="AlphaFoldDB" id="E1IHW6"/>
<dbReference type="SUPFAM" id="SSF52821">
    <property type="entry name" value="Rhodanese/Cell cycle control phosphatase"/>
    <property type="match status" value="1"/>
</dbReference>
<dbReference type="HOGENOM" id="CLU_003182_13_1_0"/>
<feature type="domain" description="Rhodanese" evidence="6">
    <location>
        <begin position="616"/>
        <end position="704"/>
    </location>
</feature>
<dbReference type="eggNOG" id="COG0607">
    <property type="taxonomic scope" value="Bacteria"/>
</dbReference>
<evidence type="ECO:0000259" key="6">
    <source>
        <dbReference type="PROSITE" id="PS50206"/>
    </source>
</evidence>
<evidence type="ECO:0000256" key="4">
    <source>
        <dbReference type="ARBA" id="ARBA00023136"/>
    </source>
</evidence>
<feature type="transmembrane region" description="Helical" evidence="5">
    <location>
        <begin position="360"/>
        <end position="379"/>
    </location>
</feature>
<evidence type="ECO:0000313" key="9">
    <source>
        <dbReference type="Proteomes" id="UP000054010"/>
    </source>
</evidence>
<evidence type="ECO:0000256" key="5">
    <source>
        <dbReference type="SAM" id="Phobius"/>
    </source>
</evidence>